<name>A0A843WAB8_COLES</name>
<dbReference type="Proteomes" id="UP000652761">
    <property type="component" value="Unassembled WGS sequence"/>
</dbReference>
<dbReference type="AlphaFoldDB" id="A0A843WAB8"/>
<evidence type="ECO:0000313" key="1">
    <source>
        <dbReference type="EMBL" id="MQM04347.1"/>
    </source>
</evidence>
<comment type="caution">
    <text evidence="1">The sequence shown here is derived from an EMBL/GenBank/DDBJ whole genome shotgun (WGS) entry which is preliminary data.</text>
</comment>
<evidence type="ECO:0000313" key="2">
    <source>
        <dbReference type="Proteomes" id="UP000652761"/>
    </source>
</evidence>
<reference evidence="1" key="1">
    <citation type="submission" date="2017-07" db="EMBL/GenBank/DDBJ databases">
        <title>Taro Niue Genome Assembly and Annotation.</title>
        <authorList>
            <person name="Atibalentja N."/>
            <person name="Keating K."/>
            <person name="Fields C.J."/>
        </authorList>
    </citation>
    <scope>NUCLEOTIDE SEQUENCE</scope>
    <source>
        <strain evidence="1">Niue_2</strain>
        <tissue evidence="1">Leaf</tissue>
    </source>
</reference>
<dbReference type="EMBL" id="NMUH01003198">
    <property type="protein sequence ID" value="MQM04347.1"/>
    <property type="molecule type" value="Genomic_DNA"/>
</dbReference>
<accession>A0A843WAB8</accession>
<dbReference type="OrthoDB" id="43744at2759"/>
<keyword evidence="2" id="KW-1185">Reference proteome</keyword>
<organism evidence="1 2">
    <name type="scientific">Colocasia esculenta</name>
    <name type="common">Wild taro</name>
    <name type="synonym">Arum esculentum</name>
    <dbReference type="NCBI Taxonomy" id="4460"/>
    <lineage>
        <taxon>Eukaryota</taxon>
        <taxon>Viridiplantae</taxon>
        <taxon>Streptophyta</taxon>
        <taxon>Embryophyta</taxon>
        <taxon>Tracheophyta</taxon>
        <taxon>Spermatophyta</taxon>
        <taxon>Magnoliopsida</taxon>
        <taxon>Liliopsida</taxon>
        <taxon>Araceae</taxon>
        <taxon>Aroideae</taxon>
        <taxon>Colocasieae</taxon>
        <taxon>Colocasia</taxon>
    </lineage>
</organism>
<protein>
    <submittedName>
        <fullName evidence="1">Uncharacterized protein</fullName>
    </submittedName>
</protein>
<sequence length="135" mass="14678">MWSGRQAPVSAPRIAVSLDDVPSFVRRPKHCRPSTRAPVSDLRIVPTPGISVSLDAIAPYGEIFTAGIDGSGVQWLTHNSFEYETPAWSPIYMEPADVAEASHPCEFEDCHWLDQGAAARFASGDHPRCGENLSS</sequence>
<gene>
    <name evidence="1" type="ORF">Taro_037143</name>
</gene>
<proteinExistence type="predicted"/>